<keyword evidence="4" id="KW-1185">Reference proteome</keyword>
<evidence type="ECO:0000256" key="1">
    <source>
        <dbReference type="SAM" id="MobiDB-lite"/>
    </source>
</evidence>
<dbReference type="InterPro" id="IPR051686">
    <property type="entry name" value="Lipoprotein_DolP"/>
</dbReference>
<dbReference type="InterPro" id="IPR007055">
    <property type="entry name" value="BON_dom"/>
</dbReference>
<evidence type="ECO:0000313" key="3">
    <source>
        <dbReference type="EMBL" id="QVT79799.1"/>
    </source>
</evidence>
<protein>
    <submittedName>
        <fullName evidence="3">Osmotically-inducible protein Y</fullName>
    </submittedName>
</protein>
<organism evidence="3 4">
    <name type="scientific">Nocardioides aquaticus</name>
    <dbReference type="NCBI Taxonomy" id="160826"/>
    <lineage>
        <taxon>Bacteria</taxon>
        <taxon>Bacillati</taxon>
        <taxon>Actinomycetota</taxon>
        <taxon>Actinomycetes</taxon>
        <taxon>Propionibacteriales</taxon>
        <taxon>Nocardioidaceae</taxon>
        <taxon>Nocardioides</taxon>
    </lineage>
</organism>
<feature type="domain" description="BON" evidence="2">
    <location>
        <begin position="26"/>
        <end position="94"/>
    </location>
</feature>
<dbReference type="PANTHER" id="PTHR34606">
    <property type="entry name" value="BON DOMAIN-CONTAINING PROTEIN"/>
    <property type="match status" value="1"/>
</dbReference>
<dbReference type="PANTHER" id="PTHR34606:SF15">
    <property type="entry name" value="BON DOMAIN-CONTAINING PROTEIN"/>
    <property type="match status" value="1"/>
</dbReference>
<dbReference type="PROSITE" id="PS50914">
    <property type="entry name" value="BON"/>
    <property type="match status" value="2"/>
</dbReference>
<evidence type="ECO:0000259" key="2">
    <source>
        <dbReference type="PROSITE" id="PS50914"/>
    </source>
</evidence>
<dbReference type="Proteomes" id="UP000679307">
    <property type="component" value="Chromosome"/>
</dbReference>
<dbReference type="Pfam" id="PF04972">
    <property type="entry name" value="BON"/>
    <property type="match status" value="2"/>
</dbReference>
<reference evidence="3 4" key="1">
    <citation type="submission" date="2021-05" db="EMBL/GenBank/DDBJ databases">
        <title>Complete genome of Nocardioides aquaticus KCTC 9944T isolated from meromictic and hypersaline Ekho Lake, Antarctica.</title>
        <authorList>
            <person name="Hwang K."/>
            <person name="Kim K.M."/>
            <person name="Choe H."/>
        </authorList>
    </citation>
    <scope>NUCLEOTIDE SEQUENCE [LARGE SCALE GENOMIC DNA]</scope>
    <source>
        <strain evidence="3 4">KCTC 9944</strain>
    </source>
</reference>
<gene>
    <name evidence="3" type="primary">osmY_1</name>
    <name evidence="3" type="ORF">ENKNEFLB_02189</name>
</gene>
<dbReference type="EMBL" id="CP075371">
    <property type="protein sequence ID" value="QVT79799.1"/>
    <property type="molecule type" value="Genomic_DNA"/>
</dbReference>
<accession>A0ABX8EGZ6</accession>
<evidence type="ECO:0000313" key="4">
    <source>
        <dbReference type="Proteomes" id="UP000679307"/>
    </source>
</evidence>
<feature type="region of interest" description="Disordered" evidence="1">
    <location>
        <begin position="1"/>
        <end position="25"/>
    </location>
</feature>
<proteinExistence type="predicted"/>
<sequence length="170" mass="17638">MEVMAPPSAPAPRPPTQGGTASRAAADRRLLELVERELERAPDVTESSVGVTVLGRAVTLTGEVASHPEKRSAERAALSVPGVRAMAGKITVRPHLGRVSDVDVTREVAAALVAAVEVPDQDVLGTVTDHVVTLSGTVRSVPEREAAVLAVHDLPGVAGVHDHVVVQPVD</sequence>
<name>A0ABX8EGZ6_9ACTN</name>
<feature type="domain" description="BON" evidence="2">
    <location>
        <begin position="100"/>
        <end position="168"/>
    </location>
</feature>